<gene>
    <name evidence="2" type="ORF">Cflav_PD0184</name>
</gene>
<keyword evidence="1" id="KW-0175">Coiled coil</keyword>
<evidence type="ECO:0000313" key="2">
    <source>
        <dbReference type="EMBL" id="EEF57157.1"/>
    </source>
</evidence>
<name>B9XSN8_PEDPL</name>
<dbReference type="Proteomes" id="UP000003688">
    <property type="component" value="Unassembled WGS sequence"/>
</dbReference>
<organism evidence="2 3">
    <name type="scientific">Pedosphaera parvula (strain Ellin514)</name>
    <dbReference type="NCBI Taxonomy" id="320771"/>
    <lineage>
        <taxon>Bacteria</taxon>
        <taxon>Pseudomonadati</taxon>
        <taxon>Verrucomicrobiota</taxon>
        <taxon>Pedosphaerae</taxon>
        <taxon>Pedosphaerales</taxon>
        <taxon>Pedosphaeraceae</taxon>
        <taxon>Pedosphaera</taxon>
    </lineage>
</organism>
<proteinExistence type="predicted"/>
<protein>
    <submittedName>
        <fullName evidence="2">Uncharacterized protein</fullName>
    </submittedName>
</protein>
<keyword evidence="3" id="KW-1185">Reference proteome</keyword>
<feature type="coiled-coil region" evidence="1">
    <location>
        <begin position="87"/>
        <end position="201"/>
    </location>
</feature>
<evidence type="ECO:0000256" key="1">
    <source>
        <dbReference type="SAM" id="Coils"/>
    </source>
</evidence>
<dbReference type="AlphaFoldDB" id="B9XSN8"/>
<evidence type="ECO:0000313" key="3">
    <source>
        <dbReference type="Proteomes" id="UP000003688"/>
    </source>
</evidence>
<comment type="caution">
    <text evidence="2">The sequence shown here is derived from an EMBL/GenBank/DDBJ whole genome shotgun (WGS) entry which is preliminary data.</text>
</comment>
<reference evidence="2 3" key="1">
    <citation type="journal article" date="2011" name="J. Bacteriol.">
        <title>Genome sequence of 'Pedosphaera parvula' Ellin514, an aerobic Verrucomicrobial isolate from pasture soil.</title>
        <authorList>
            <person name="Kant R."/>
            <person name="van Passel M.W."/>
            <person name="Sangwan P."/>
            <person name="Palva A."/>
            <person name="Lucas S."/>
            <person name="Copeland A."/>
            <person name="Lapidus A."/>
            <person name="Glavina Del Rio T."/>
            <person name="Dalin E."/>
            <person name="Tice H."/>
            <person name="Bruce D."/>
            <person name="Goodwin L."/>
            <person name="Pitluck S."/>
            <person name="Chertkov O."/>
            <person name="Larimer F.W."/>
            <person name="Land M.L."/>
            <person name="Hauser L."/>
            <person name="Brettin T.S."/>
            <person name="Detter J.C."/>
            <person name="Han S."/>
            <person name="de Vos W.M."/>
            <person name="Janssen P.H."/>
            <person name="Smidt H."/>
        </authorList>
    </citation>
    <scope>NUCLEOTIDE SEQUENCE [LARGE SCALE GENOMIC DNA]</scope>
    <source>
        <strain evidence="2 3">Ellin514</strain>
    </source>
</reference>
<accession>B9XSN8</accession>
<dbReference type="STRING" id="320771.Cflav_PD0184"/>
<sequence precursor="true">MQYTGLMKTKVALIVLLLGCVGLGVALVSRNKQAAEQHQQDTESILEKSNHWVETSLKLEEQKQVSLNLEKDLAARKSDISKLSNDLTQTGENLNKTEAALKSALEETAKRDAKIAELESQKETLDKQAVDLKSSISGLENQIADTQKKLSASEGDKAFLEKELKRLMAEKAELERQFNDLAVLRAQVHKLKEELSIARRVEWIRQGLFASQEQKGAQKLMQGFASNNARPANTNKYDLNVEVNADGSVKLVEPAAVVNPAANATTSAPQPAQK</sequence>
<dbReference type="EMBL" id="ABOX02000083">
    <property type="protein sequence ID" value="EEF57157.1"/>
    <property type="molecule type" value="Genomic_DNA"/>
</dbReference>
<dbReference type="Gene3D" id="1.10.287.1490">
    <property type="match status" value="1"/>
</dbReference>